<dbReference type="InterPro" id="IPR020904">
    <property type="entry name" value="Sc_DH/Rdtase_CS"/>
</dbReference>
<dbReference type="SUPFAM" id="SSF51735">
    <property type="entry name" value="NAD(P)-binding Rossmann-fold domains"/>
    <property type="match status" value="1"/>
</dbReference>
<dbReference type="GO" id="GO:0016491">
    <property type="term" value="F:oxidoreductase activity"/>
    <property type="evidence" value="ECO:0007669"/>
    <property type="project" value="UniProtKB-KW"/>
</dbReference>
<protein>
    <submittedName>
        <fullName evidence="3">SDR family oxidoreductase</fullName>
    </submittedName>
</protein>
<dbReference type="PROSITE" id="PS00061">
    <property type="entry name" value="ADH_SHORT"/>
    <property type="match status" value="1"/>
</dbReference>
<evidence type="ECO:0000313" key="3">
    <source>
        <dbReference type="EMBL" id="NGO55762.1"/>
    </source>
</evidence>
<name>A0A6G4WLR7_9HYPH</name>
<sequence length="237" mass="25132">MTFSQTLFAGRIVVVIGGTSGIGAGTADAFSALGAETHAAGLNADSNGGPAEAIRRELDVRSESSLEDYIRSFDRIDVLINCAGISRDRDEWESDSFDDVMRINFFSVMTACRAARPRMSAGGSIINIASMYSTFGSSDRPAYASSKGALVQLTKSLAQEYAPDIRVNAVAPGWIVTPLSRGLFADREASSPILARIPFGRWGEPKEIAAPIVFLASPAAEYVTGIVLPVDGGYLTV</sequence>
<dbReference type="CDD" id="cd05233">
    <property type="entry name" value="SDR_c"/>
    <property type="match status" value="1"/>
</dbReference>
<dbReference type="InterPro" id="IPR002347">
    <property type="entry name" value="SDR_fam"/>
</dbReference>
<dbReference type="RefSeq" id="WP_165034107.1">
    <property type="nucleotide sequence ID" value="NZ_JAAKZF010000129.1"/>
</dbReference>
<dbReference type="EMBL" id="JAAKZF010000129">
    <property type="protein sequence ID" value="NGO55762.1"/>
    <property type="molecule type" value="Genomic_DNA"/>
</dbReference>
<evidence type="ECO:0000256" key="2">
    <source>
        <dbReference type="ARBA" id="ARBA00023002"/>
    </source>
</evidence>
<proteinExistence type="inferred from homology"/>
<dbReference type="InterPro" id="IPR051122">
    <property type="entry name" value="SDR_DHRS6-like"/>
</dbReference>
<accession>A0A6G4WLR7</accession>
<keyword evidence="4" id="KW-1185">Reference proteome</keyword>
<reference evidence="3 4" key="1">
    <citation type="submission" date="2020-02" db="EMBL/GenBank/DDBJ databases">
        <title>Genome sequence of strain CCNWXJ40-4.</title>
        <authorList>
            <person name="Gao J."/>
            <person name="Sun J."/>
        </authorList>
    </citation>
    <scope>NUCLEOTIDE SEQUENCE [LARGE SCALE GENOMIC DNA]</scope>
    <source>
        <strain evidence="3 4">CCNWXJ 40-4</strain>
    </source>
</reference>
<dbReference type="PANTHER" id="PTHR43477">
    <property type="entry name" value="DIHYDROANTICAPSIN 7-DEHYDROGENASE"/>
    <property type="match status" value="1"/>
</dbReference>
<dbReference type="FunFam" id="3.40.50.720:FF:000084">
    <property type="entry name" value="Short-chain dehydrogenase reductase"/>
    <property type="match status" value="1"/>
</dbReference>
<comment type="similarity">
    <text evidence="1">Belongs to the short-chain dehydrogenases/reductases (SDR) family.</text>
</comment>
<dbReference type="Proteomes" id="UP001642900">
    <property type="component" value="Unassembled WGS sequence"/>
</dbReference>
<keyword evidence="2" id="KW-0560">Oxidoreductase</keyword>
<dbReference type="Gene3D" id="3.40.50.720">
    <property type="entry name" value="NAD(P)-binding Rossmann-like Domain"/>
    <property type="match status" value="1"/>
</dbReference>
<evidence type="ECO:0000256" key="1">
    <source>
        <dbReference type="ARBA" id="ARBA00006484"/>
    </source>
</evidence>
<dbReference type="AlphaFoldDB" id="A0A6G4WLR7"/>
<dbReference type="Pfam" id="PF13561">
    <property type="entry name" value="adh_short_C2"/>
    <property type="match status" value="1"/>
</dbReference>
<dbReference type="PANTHER" id="PTHR43477:SF1">
    <property type="entry name" value="DIHYDROANTICAPSIN 7-DEHYDROGENASE"/>
    <property type="match status" value="1"/>
</dbReference>
<evidence type="ECO:0000313" key="4">
    <source>
        <dbReference type="Proteomes" id="UP001642900"/>
    </source>
</evidence>
<gene>
    <name evidence="3" type="ORF">G6N73_32895</name>
</gene>
<comment type="caution">
    <text evidence="3">The sequence shown here is derived from an EMBL/GenBank/DDBJ whole genome shotgun (WGS) entry which is preliminary data.</text>
</comment>
<organism evidence="3 4">
    <name type="scientific">Allomesorhizobium camelthorni</name>
    <dbReference type="NCBI Taxonomy" id="475069"/>
    <lineage>
        <taxon>Bacteria</taxon>
        <taxon>Pseudomonadati</taxon>
        <taxon>Pseudomonadota</taxon>
        <taxon>Alphaproteobacteria</taxon>
        <taxon>Hyphomicrobiales</taxon>
        <taxon>Phyllobacteriaceae</taxon>
        <taxon>Allomesorhizobium</taxon>
    </lineage>
</organism>
<dbReference type="PRINTS" id="PR00081">
    <property type="entry name" value="GDHRDH"/>
</dbReference>
<dbReference type="PRINTS" id="PR00080">
    <property type="entry name" value="SDRFAMILY"/>
</dbReference>
<dbReference type="InterPro" id="IPR036291">
    <property type="entry name" value="NAD(P)-bd_dom_sf"/>
</dbReference>